<dbReference type="GO" id="GO:0016705">
    <property type="term" value="F:oxidoreductase activity, acting on paired donors, with incorporation or reduction of molecular oxygen"/>
    <property type="evidence" value="ECO:0007669"/>
    <property type="project" value="InterPro"/>
</dbReference>
<comment type="cofactor">
    <cofactor evidence="2">
        <name>heme</name>
        <dbReference type="ChEBI" id="CHEBI:30413"/>
    </cofactor>
</comment>
<sequence>MALLSLFLSALAPIVVYIVFAVCRGLKRNVAIAKSSGLPVVVMPVNVFSIYWLSTYFIWTPLLRRFLPTSLQGLWMDLLDPEWGYRLGYWPYEKLGSDVFLCASPTKICAFVADAEVVTQITSRRSDFPKPLEMYHRLDIFGKNVVSTEGSDWRMHRKMTAPSFGERNNELVFAETLHNTQSLLRLWSQKEKSNDKNLDVASDTMRWAMYIISGAGFNIRVTWPHEENDENPKTTEKPNEDSVLMGSQVPPGHEMGYRQALSELLHNIMYTMIGPPKYLKKSPIKAHRTTGTAYDEWGKYMDEIYEIKKSQAALDHKFAGMDLFQALIRTSGILDDKQTTVQKSDILGNAFVLMLAGHETTANALHYSLIYLAMHWASQKRLQQDIDKIIQGRPLEQWKYDEDFPKLFSAMPAAVMNETLRLLQPIVNIPKSTAPGRPQPLTMNGEQYTMPGDVHIWLNCAIHRNPKYWPGPGTEEERNHRLSDPNRFRPERWLIDTKPSDSFVDIAYDDEELRGPSGEDTSSALFKPVKGSYIPFSDGFRSCIGRRFAQVELLAAFAVIFTQYSVELAVDDWASDEEVAKMPFGGEERKAVWQKATDRAQHLLTTKMGSIITLQLRGGAIPIRLVKRGEERFKFDF</sequence>
<keyword evidence="4" id="KW-0503">Monooxygenase</keyword>
<dbReference type="PANTHER" id="PTHR24305">
    <property type="entry name" value="CYTOCHROME P450"/>
    <property type="match status" value="1"/>
</dbReference>
<keyword evidence="5" id="KW-1185">Reference proteome</keyword>
<dbReference type="SUPFAM" id="SSF48264">
    <property type="entry name" value="Cytochrome P450"/>
    <property type="match status" value="1"/>
</dbReference>
<name>A0A6A5UR27_9PLEO</name>
<keyword evidence="2" id="KW-0349">Heme</keyword>
<dbReference type="Proteomes" id="UP000800035">
    <property type="component" value="Unassembled WGS sequence"/>
</dbReference>
<dbReference type="InterPro" id="IPR001128">
    <property type="entry name" value="Cyt_P450"/>
</dbReference>
<keyword evidence="4" id="KW-0560">Oxidoreductase</keyword>
<dbReference type="EMBL" id="ML976977">
    <property type="protein sequence ID" value="KAF1963537.1"/>
    <property type="molecule type" value="Genomic_DNA"/>
</dbReference>
<dbReference type="InterPro" id="IPR050121">
    <property type="entry name" value="Cytochrome_P450_monoxygenase"/>
</dbReference>
<organism evidence="4 5">
    <name type="scientific">Byssothecium circinans</name>
    <dbReference type="NCBI Taxonomy" id="147558"/>
    <lineage>
        <taxon>Eukaryota</taxon>
        <taxon>Fungi</taxon>
        <taxon>Dikarya</taxon>
        <taxon>Ascomycota</taxon>
        <taxon>Pezizomycotina</taxon>
        <taxon>Dothideomycetes</taxon>
        <taxon>Pleosporomycetidae</taxon>
        <taxon>Pleosporales</taxon>
        <taxon>Massarineae</taxon>
        <taxon>Massarinaceae</taxon>
        <taxon>Byssothecium</taxon>
    </lineage>
</organism>
<keyword evidence="3" id="KW-1133">Transmembrane helix</keyword>
<keyword evidence="2" id="KW-0479">Metal-binding</keyword>
<evidence type="ECO:0000256" key="1">
    <source>
        <dbReference type="ARBA" id="ARBA00010617"/>
    </source>
</evidence>
<dbReference type="PRINTS" id="PR00463">
    <property type="entry name" value="EP450I"/>
</dbReference>
<dbReference type="InterPro" id="IPR002401">
    <property type="entry name" value="Cyt_P450_E_grp-I"/>
</dbReference>
<gene>
    <name evidence="4" type="ORF">CC80DRAFT_460329</name>
</gene>
<dbReference type="PRINTS" id="PR00385">
    <property type="entry name" value="P450"/>
</dbReference>
<dbReference type="OrthoDB" id="1470350at2759"/>
<dbReference type="Gene3D" id="1.10.630.10">
    <property type="entry name" value="Cytochrome P450"/>
    <property type="match status" value="1"/>
</dbReference>
<evidence type="ECO:0000313" key="4">
    <source>
        <dbReference type="EMBL" id="KAF1963537.1"/>
    </source>
</evidence>
<keyword evidence="3" id="KW-0472">Membrane</keyword>
<feature type="binding site" description="axial binding residue" evidence="2">
    <location>
        <position position="543"/>
    </location>
    <ligand>
        <name>heme</name>
        <dbReference type="ChEBI" id="CHEBI:30413"/>
    </ligand>
    <ligandPart>
        <name>Fe</name>
        <dbReference type="ChEBI" id="CHEBI:18248"/>
    </ligandPart>
</feature>
<comment type="similarity">
    <text evidence="1">Belongs to the cytochrome P450 family.</text>
</comment>
<feature type="transmembrane region" description="Helical" evidence="3">
    <location>
        <begin position="6"/>
        <end position="26"/>
    </location>
</feature>
<protein>
    <submittedName>
        <fullName evidence="4">Cytochrome P450 monooxygenase-like protein</fullName>
    </submittedName>
</protein>
<dbReference type="CDD" id="cd11070">
    <property type="entry name" value="CYP56-like"/>
    <property type="match status" value="1"/>
</dbReference>
<proteinExistence type="inferred from homology"/>
<keyword evidence="2" id="KW-0408">Iron</keyword>
<dbReference type="GO" id="GO:0005506">
    <property type="term" value="F:iron ion binding"/>
    <property type="evidence" value="ECO:0007669"/>
    <property type="project" value="InterPro"/>
</dbReference>
<keyword evidence="3" id="KW-0812">Transmembrane</keyword>
<reference evidence="4" key="1">
    <citation type="journal article" date="2020" name="Stud. Mycol.">
        <title>101 Dothideomycetes genomes: a test case for predicting lifestyles and emergence of pathogens.</title>
        <authorList>
            <person name="Haridas S."/>
            <person name="Albert R."/>
            <person name="Binder M."/>
            <person name="Bloem J."/>
            <person name="Labutti K."/>
            <person name="Salamov A."/>
            <person name="Andreopoulos B."/>
            <person name="Baker S."/>
            <person name="Barry K."/>
            <person name="Bills G."/>
            <person name="Bluhm B."/>
            <person name="Cannon C."/>
            <person name="Castanera R."/>
            <person name="Culley D."/>
            <person name="Daum C."/>
            <person name="Ezra D."/>
            <person name="Gonzalez J."/>
            <person name="Henrissat B."/>
            <person name="Kuo A."/>
            <person name="Liang C."/>
            <person name="Lipzen A."/>
            <person name="Lutzoni F."/>
            <person name="Magnuson J."/>
            <person name="Mondo S."/>
            <person name="Nolan M."/>
            <person name="Ohm R."/>
            <person name="Pangilinan J."/>
            <person name="Park H.-J."/>
            <person name="Ramirez L."/>
            <person name="Alfaro M."/>
            <person name="Sun H."/>
            <person name="Tritt A."/>
            <person name="Yoshinaga Y."/>
            <person name="Zwiers L.-H."/>
            <person name="Turgeon B."/>
            <person name="Goodwin S."/>
            <person name="Spatafora J."/>
            <person name="Crous P."/>
            <person name="Grigoriev I."/>
        </authorList>
    </citation>
    <scope>NUCLEOTIDE SEQUENCE</scope>
    <source>
        <strain evidence="4">CBS 675.92</strain>
    </source>
</reference>
<dbReference type="GO" id="GO:0004497">
    <property type="term" value="F:monooxygenase activity"/>
    <property type="evidence" value="ECO:0007669"/>
    <property type="project" value="UniProtKB-KW"/>
</dbReference>
<dbReference type="InterPro" id="IPR036396">
    <property type="entry name" value="Cyt_P450_sf"/>
</dbReference>
<feature type="transmembrane region" description="Helical" evidence="3">
    <location>
        <begin position="38"/>
        <end position="59"/>
    </location>
</feature>
<accession>A0A6A5UR27</accession>
<dbReference type="PANTHER" id="PTHR24305:SF166">
    <property type="entry name" value="CYTOCHROME P450 12A4, MITOCHONDRIAL-RELATED"/>
    <property type="match status" value="1"/>
</dbReference>
<dbReference type="AlphaFoldDB" id="A0A6A5UR27"/>
<dbReference type="GO" id="GO:0020037">
    <property type="term" value="F:heme binding"/>
    <property type="evidence" value="ECO:0007669"/>
    <property type="project" value="InterPro"/>
</dbReference>
<evidence type="ECO:0000256" key="3">
    <source>
        <dbReference type="SAM" id="Phobius"/>
    </source>
</evidence>
<dbReference type="Pfam" id="PF00067">
    <property type="entry name" value="p450"/>
    <property type="match status" value="1"/>
</dbReference>
<evidence type="ECO:0000256" key="2">
    <source>
        <dbReference type="PIRSR" id="PIRSR602401-1"/>
    </source>
</evidence>
<evidence type="ECO:0000313" key="5">
    <source>
        <dbReference type="Proteomes" id="UP000800035"/>
    </source>
</evidence>